<evidence type="ECO:0000313" key="2">
    <source>
        <dbReference type="EMBL" id="KUJ08489.1"/>
    </source>
</evidence>
<dbReference type="GeneID" id="28825925"/>
<keyword evidence="3" id="KW-1185">Reference proteome</keyword>
<dbReference type="EMBL" id="KQ947435">
    <property type="protein sequence ID" value="KUJ08489.1"/>
    <property type="molecule type" value="Genomic_DNA"/>
</dbReference>
<dbReference type="KEGG" id="psco:LY89DRAFT_690938"/>
<name>A0A132B920_MOLSC</name>
<evidence type="ECO:0000256" key="1">
    <source>
        <dbReference type="SAM" id="Coils"/>
    </source>
</evidence>
<evidence type="ECO:0000313" key="3">
    <source>
        <dbReference type="Proteomes" id="UP000070700"/>
    </source>
</evidence>
<dbReference type="AlphaFoldDB" id="A0A132B920"/>
<sequence length="70" mass="8108">MNSFGLLNHLQSGQTDDKETALEARALKAKEEVDQARRQVERARDRLRKCVVESQRISKQLSELKKNRSI</sequence>
<proteinExistence type="predicted"/>
<organism evidence="2 3">
    <name type="scientific">Mollisia scopiformis</name>
    <name type="common">Conifer needle endophyte fungus</name>
    <name type="synonym">Phialocephala scopiformis</name>
    <dbReference type="NCBI Taxonomy" id="149040"/>
    <lineage>
        <taxon>Eukaryota</taxon>
        <taxon>Fungi</taxon>
        <taxon>Dikarya</taxon>
        <taxon>Ascomycota</taxon>
        <taxon>Pezizomycotina</taxon>
        <taxon>Leotiomycetes</taxon>
        <taxon>Helotiales</taxon>
        <taxon>Mollisiaceae</taxon>
        <taxon>Mollisia</taxon>
    </lineage>
</organism>
<dbReference type="InParanoid" id="A0A132B920"/>
<keyword evidence="1" id="KW-0175">Coiled coil</keyword>
<dbReference type="Proteomes" id="UP000070700">
    <property type="component" value="Unassembled WGS sequence"/>
</dbReference>
<dbReference type="RefSeq" id="XP_018062844.1">
    <property type="nucleotide sequence ID" value="XM_018216199.1"/>
</dbReference>
<feature type="coiled-coil region" evidence="1">
    <location>
        <begin position="19"/>
        <end position="53"/>
    </location>
</feature>
<accession>A0A132B920</accession>
<reference evidence="2 3" key="1">
    <citation type="submission" date="2015-10" db="EMBL/GenBank/DDBJ databases">
        <title>Full genome of DAOMC 229536 Phialocephala scopiformis, a fungal endophyte of spruce producing the potent anti-insectan compound rugulosin.</title>
        <authorList>
            <consortium name="DOE Joint Genome Institute"/>
            <person name="Walker A.K."/>
            <person name="Frasz S.L."/>
            <person name="Seifert K.A."/>
            <person name="Miller J.D."/>
            <person name="Mondo S.J."/>
            <person name="Labutti K."/>
            <person name="Lipzen A."/>
            <person name="Dockter R."/>
            <person name="Kennedy M."/>
            <person name="Grigoriev I.V."/>
            <person name="Spatafora J.W."/>
        </authorList>
    </citation>
    <scope>NUCLEOTIDE SEQUENCE [LARGE SCALE GENOMIC DNA]</scope>
    <source>
        <strain evidence="2 3">CBS 120377</strain>
    </source>
</reference>
<gene>
    <name evidence="2" type="ORF">LY89DRAFT_690938</name>
</gene>
<protein>
    <submittedName>
        <fullName evidence="2">Uncharacterized protein</fullName>
    </submittedName>
</protein>